<evidence type="ECO:0000313" key="9">
    <source>
        <dbReference type="EMBL" id="MZP42901.1"/>
    </source>
</evidence>
<feature type="transmembrane region" description="Helical" evidence="8">
    <location>
        <begin position="75"/>
        <end position="95"/>
    </location>
</feature>
<dbReference type="EMBL" id="WXEX01000005">
    <property type="protein sequence ID" value="MZP42901.1"/>
    <property type="molecule type" value="Genomic_DNA"/>
</dbReference>
<accession>A0A845LBF4</accession>
<feature type="transmembrane region" description="Helical" evidence="8">
    <location>
        <begin position="6"/>
        <end position="23"/>
    </location>
</feature>
<protein>
    <submittedName>
        <fullName evidence="9">Sodium:solute symporter family protein</fullName>
    </submittedName>
</protein>
<dbReference type="InterPro" id="IPR050277">
    <property type="entry name" value="Sodium:Solute_Symporter"/>
</dbReference>
<evidence type="ECO:0000256" key="3">
    <source>
        <dbReference type="ARBA" id="ARBA00022448"/>
    </source>
</evidence>
<comment type="subcellular location">
    <subcellularLocation>
        <location evidence="1">Membrane</location>
        <topology evidence="1">Multi-pass membrane protein</topology>
    </subcellularLocation>
</comment>
<dbReference type="CDD" id="cd10322">
    <property type="entry name" value="SLC5sbd"/>
    <property type="match status" value="1"/>
</dbReference>
<dbReference type="AlphaFoldDB" id="A0A845LBF4"/>
<feature type="transmembrane region" description="Helical" evidence="8">
    <location>
        <begin position="153"/>
        <end position="172"/>
    </location>
</feature>
<feature type="transmembrane region" description="Helical" evidence="8">
    <location>
        <begin position="184"/>
        <end position="204"/>
    </location>
</feature>
<comment type="similarity">
    <text evidence="2 7">Belongs to the sodium:solute symporter (SSF) (TC 2.A.21) family.</text>
</comment>
<evidence type="ECO:0000256" key="7">
    <source>
        <dbReference type="RuleBase" id="RU362091"/>
    </source>
</evidence>
<dbReference type="InterPro" id="IPR038377">
    <property type="entry name" value="Na/Glc_symporter_sf"/>
</dbReference>
<name>A0A845LBF4_HELGE</name>
<feature type="transmembrane region" description="Helical" evidence="8">
    <location>
        <begin position="116"/>
        <end position="141"/>
    </location>
</feature>
<feature type="transmembrane region" description="Helical" evidence="8">
    <location>
        <begin position="383"/>
        <end position="403"/>
    </location>
</feature>
<sequence>MELSSIQLFSLTATLLVVVALGISSARNVKSADDFSIGSHSSGAALVSGTIVGTVIGGAATMGTAQLAFTAGLSAWWFTLGSGIGLIIMSLFYSSPLRRSGMQTISQYLVQHYGKAAGPIISVAASLGIFFSIVASMLSSIHLLSSVFAVGEGTSALITIAIVIAYVFFGGINGAGLSGLFKVSLLYLTLLVAGVMAYHAMGGIEGMKTAFPAGSWFHLFGGGVWADMGNALALIVGIISTQTYVQAIYSARDTRSAATGSFVAALITIPVGLPSIIIGMYMHANYPDMAPINALPMYALHYLPEWLGGMAIAALLLSSIGSVAGLSLGIGTMISRDIIGELFQCHGPKKLLWLNRISILVITIGAALFVFSNSQSLVLKWNFLSMAMRGVGIFVPLTIAIFYPGILPKNAGVCSMIAGVAASLLGDLLCPENNMPLFWGLTASLVVALLGITMNKRDKWGPLRIRFEEKH</sequence>
<evidence type="ECO:0000256" key="8">
    <source>
        <dbReference type="SAM" id="Phobius"/>
    </source>
</evidence>
<keyword evidence="4 8" id="KW-0812">Transmembrane</keyword>
<organism evidence="9 10">
    <name type="scientific">Heliomicrobium gestii</name>
    <name type="common">Heliobacterium gestii</name>
    <dbReference type="NCBI Taxonomy" id="2699"/>
    <lineage>
        <taxon>Bacteria</taxon>
        <taxon>Bacillati</taxon>
        <taxon>Bacillota</taxon>
        <taxon>Clostridia</taxon>
        <taxon>Eubacteriales</taxon>
        <taxon>Heliobacteriaceae</taxon>
        <taxon>Heliomicrobium</taxon>
    </lineage>
</organism>
<keyword evidence="3" id="KW-0813">Transport</keyword>
<feature type="transmembrane region" description="Helical" evidence="8">
    <location>
        <begin position="410"/>
        <end position="429"/>
    </location>
</feature>
<dbReference type="GO" id="GO:0005886">
    <property type="term" value="C:plasma membrane"/>
    <property type="evidence" value="ECO:0007669"/>
    <property type="project" value="TreeGrafter"/>
</dbReference>
<feature type="transmembrane region" description="Helical" evidence="8">
    <location>
        <begin position="44"/>
        <end position="69"/>
    </location>
</feature>
<feature type="transmembrane region" description="Helical" evidence="8">
    <location>
        <begin position="216"/>
        <end position="241"/>
    </location>
</feature>
<dbReference type="PANTHER" id="PTHR48086:SF7">
    <property type="entry name" value="SODIUM-SOLUTE SYMPORTER-RELATED"/>
    <property type="match status" value="1"/>
</dbReference>
<proteinExistence type="inferred from homology"/>
<evidence type="ECO:0000256" key="6">
    <source>
        <dbReference type="ARBA" id="ARBA00023136"/>
    </source>
</evidence>
<evidence type="ECO:0000256" key="1">
    <source>
        <dbReference type="ARBA" id="ARBA00004141"/>
    </source>
</evidence>
<comment type="caution">
    <text evidence="9">The sequence shown here is derived from an EMBL/GenBank/DDBJ whole genome shotgun (WGS) entry which is preliminary data.</text>
</comment>
<dbReference type="Gene3D" id="1.20.1730.10">
    <property type="entry name" value="Sodium/glucose cotransporter"/>
    <property type="match status" value="1"/>
</dbReference>
<evidence type="ECO:0000313" key="10">
    <source>
        <dbReference type="Proteomes" id="UP000471031"/>
    </source>
</evidence>
<keyword evidence="5 8" id="KW-1133">Transmembrane helix</keyword>
<dbReference type="InterPro" id="IPR001734">
    <property type="entry name" value="Na/solute_symporter"/>
</dbReference>
<dbReference type="Pfam" id="PF00474">
    <property type="entry name" value="SSF"/>
    <property type="match status" value="1"/>
</dbReference>
<dbReference type="OrthoDB" id="9781232at2"/>
<keyword evidence="10" id="KW-1185">Reference proteome</keyword>
<dbReference type="PANTHER" id="PTHR48086">
    <property type="entry name" value="SODIUM/PROLINE SYMPORTER-RELATED"/>
    <property type="match status" value="1"/>
</dbReference>
<dbReference type="PROSITE" id="PS50283">
    <property type="entry name" value="NA_SOLUT_SYMP_3"/>
    <property type="match status" value="1"/>
</dbReference>
<gene>
    <name evidence="9" type="ORF">GTO89_07590</name>
</gene>
<evidence type="ECO:0000256" key="2">
    <source>
        <dbReference type="ARBA" id="ARBA00006434"/>
    </source>
</evidence>
<evidence type="ECO:0000256" key="4">
    <source>
        <dbReference type="ARBA" id="ARBA00022692"/>
    </source>
</evidence>
<dbReference type="RefSeq" id="WP_161261470.1">
    <property type="nucleotide sequence ID" value="NZ_JAFBDC010000004.1"/>
</dbReference>
<evidence type="ECO:0000256" key="5">
    <source>
        <dbReference type="ARBA" id="ARBA00022989"/>
    </source>
</evidence>
<reference evidence="9 10" key="1">
    <citation type="submission" date="2020-01" db="EMBL/GenBank/DDBJ databases">
        <title>Whole genome sequence of Heliobacterium gestii DSM 11169.</title>
        <authorList>
            <person name="Kyndt J.A."/>
            <person name="Meyer T.E."/>
        </authorList>
    </citation>
    <scope>NUCLEOTIDE SEQUENCE [LARGE SCALE GENOMIC DNA]</scope>
    <source>
        <strain evidence="9 10">DSM 11169</strain>
    </source>
</reference>
<keyword evidence="6 8" id="KW-0472">Membrane</keyword>
<dbReference type="GO" id="GO:0022857">
    <property type="term" value="F:transmembrane transporter activity"/>
    <property type="evidence" value="ECO:0007669"/>
    <property type="project" value="InterPro"/>
</dbReference>
<feature type="transmembrane region" description="Helical" evidence="8">
    <location>
        <begin position="306"/>
        <end position="330"/>
    </location>
</feature>
<feature type="transmembrane region" description="Helical" evidence="8">
    <location>
        <begin position="435"/>
        <end position="454"/>
    </location>
</feature>
<feature type="transmembrane region" description="Helical" evidence="8">
    <location>
        <begin position="351"/>
        <end position="371"/>
    </location>
</feature>
<dbReference type="Proteomes" id="UP000471031">
    <property type="component" value="Unassembled WGS sequence"/>
</dbReference>
<feature type="transmembrane region" description="Helical" evidence="8">
    <location>
        <begin position="262"/>
        <end position="286"/>
    </location>
</feature>